<accession>A0AAD7J6P1</accession>
<feature type="region of interest" description="Disordered" evidence="1">
    <location>
        <begin position="62"/>
        <end position="83"/>
    </location>
</feature>
<organism evidence="2 3">
    <name type="scientific">Mycena metata</name>
    <dbReference type="NCBI Taxonomy" id="1033252"/>
    <lineage>
        <taxon>Eukaryota</taxon>
        <taxon>Fungi</taxon>
        <taxon>Dikarya</taxon>
        <taxon>Basidiomycota</taxon>
        <taxon>Agaricomycotina</taxon>
        <taxon>Agaricomycetes</taxon>
        <taxon>Agaricomycetidae</taxon>
        <taxon>Agaricales</taxon>
        <taxon>Marasmiineae</taxon>
        <taxon>Mycenaceae</taxon>
        <taxon>Mycena</taxon>
    </lineage>
</organism>
<protein>
    <submittedName>
        <fullName evidence="2">Uncharacterized protein</fullName>
    </submittedName>
</protein>
<dbReference type="Proteomes" id="UP001215598">
    <property type="component" value="Unassembled WGS sequence"/>
</dbReference>
<evidence type="ECO:0000256" key="1">
    <source>
        <dbReference type="SAM" id="MobiDB-lite"/>
    </source>
</evidence>
<evidence type="ECO:0000313" key="2">
    <source>
        <dbReference type="EMBL" id="KAJ7758285.1"/>
    </source>
</evidence>
<feature type="compositionally biased region" description="Basic residues" evidence="1">
    <location>
        <begin position="196"/>
        <end position="209"/>
    </location>
</feature>
<feature type="compositionally biased region" description="Basic and acidic residues" evidence="1">
    <location>
        <begin position="186"/>
        <end position="195"/>
    </location>
</feature>
<keyword evidence="3" id="KW-1185">Reference proteome</keyword>
<comment type="caution">
    <text evidence="2">The sequence shown here is derived from an EMBL/GenBank/DDBJ whole genome shotgun (WGS) entry which is preliminary data.</text>
</comment>
<proteinExistence type="predicted"/>
<feature type="region of interest" description="Disordered" evidence="1">
    <location>
        <begin position="1"/>
        <end position="20"/>
    </location>
</feature>
<evidence type="ECO:0000313" key="3">
    <source>
        <dbReference type="Proteomes" id="UP001215598"/>
    </source>
</evidence>
<gene>
    <name evidence="2" type="ORF">B0H16DRAFT_1457337</name>
</gene>
<sequence length="209" mass="24648">MAATEEMRRERRTLTAKKNHARSTRIASAHFLHAAWIRTVRYQVIIAIDGLPKLVRIRCTEERKGERRTPMAKKNSPKTYDSDLSRTGEIHLHDSHFLHAVWMRNVRYRVVIKSGQTHRGEERGTKDSYAQKRKEHCGTMAHDSGLNRTGKVHLECIFTLDVGWMRTICYQVVIIEYLELVRPTEERERRTENSYRQKKKEKKKTGNYT</sequence>
<dbReference type="AlphaFoldDB" id="A0AAD7J6P1"/>
<reference evidence="2" key="1">
    <citation type="submission" date="2023-03" db="EMBL/GenBank/DDBJ databases">
        <title>Massive genome expansion in bonnet fungi (Mycena s.s.) driven by repeated elements and novel gene families across ecological guilds.</title>
        <authorList>
            <consortium name="Lawrence Berkeley National Laboratory"/>
            <person name="Harder C.B."/>
            <person name="Miyauchi S."/>
            <person name="Viragh M."/>
            <person name="Kuo A."/>
            <person name="Thoen E."/>
            <person name="Andreopoulos B."/>
            <person name="Lu D."/>
            <person name="Skrede I."/>
            <person name="Drula E."/>
            <person name="Henrissat B."/>
            <person name="Morin E."/>
            <person name="Kohler A."/>
            <person name="Barry K."/>
            <person name="LaButti K."/>
            <person name="Morin E."/>
            <person name="Salamov A."/>
            <person name="Lipzen A."/>
            <person name="Mereny Z."/>
            <person name="Hegedus B."/>
            <person name="Baldrian P."/>
            <person name="Stursova M."/>
            <person name="Weitz H."/>
            <person name="Taylor A."/>
            <person name="Grigoriev I.V."/>
            <person name="Nagy L.G."/>
            <person name="Martin F."/>
            <person name="Kauserud H."/>
        </authorList>
    </citation>
    <scope>NUCLEOTIDE SEQUENCE</scope>
    <source>
        <strain evidence="2">CBHHK182m</strain>
    </source>
</reference>
<name>A0AAD7J6P1_9AGAR</name>
<feature type="region of interest" description="Disordered" evidence="1">
    <location>
        <begin position="186"/>
        <end position="209"/>
    </location>
</feature>
<dbReference type="EMBL" id="JARKIB010000042">
    <property type="protein sequence ID" value="KAJ7758285.1"/>
    <property type="molecule type" value="Genomic_DNA"/>
</dbReference>
<feature type="compositionally biased region" description="Basic and acidic residues" evidence="1">
    <location>
        <begin position="1"/>
        <end position="13"/>
    </location>
</feature>